<evidence type="ECO:0000256" key="7">
    <source>
        <dbReference type="ARBA" id="ARBA00022989"/>
    </source>
</evidence>
<evidence type="ECO:0000256" key="9">
    <source>
        <dbReference type="SAM" id="Phobius"/>
    </source>
</evidence>
<feature type="transmembrane region" description="Helical" evidence="9">
    <location>
        <begin position="83"/>
        <end position="106"/>
    </location>
</feature>
<evidence type="ECO:0000259" key="10">
    <source>
        <dbReference type="PROSITE" id="PS50850"/>
    </source>
</evidence>
<keyword evidence="7 9" id="KW-1133">Transmembrane helix</keyword>
<feature type="transmembrane region" description="Helical" evidence="9">
    <location>
        <begin position="233"/>
        <end position="251"/>
    </location>
</feature>
<sequence>MFSGAFSIAFVIPLLSTYIIEELQEPAFNLALVIGGFSLVSLITNRIFGGLIDNGNRVKPLLIINISAFTIHALIQLTAPSYMSLVCLGIPLIGIAAGALSTMYSTGRLLAVQTGRNPGTFNLHMRICMSLGWVFGPPAAFLLYGSYGFTQIHLAATISAFIWLALCLLFIPGSLKTHIRKQIQESGGTDAVPMLLLIACVPVFALSAANSIFFSASPVYFIKEMGLSTSVPGWAVATKSLFEVLIIYFAIKPTERIGERNMMVFSGIGALLFFATITSATSVQQVLMLCIIEGMYYGICASVGITFIQNYARHKPGVATSYFVNAIFVGGLAGNILTGIIASYTTFQNTILSSVVLAALATIILLAIKPPQRHELAQPS</sequence>
<keyword evidence="4" id="KW-1003">Cell membrane</keyword>
<dbReference type="InterPro" id="IPR036259">
    <property type="entry name" value="MFS_trans_sf"/>
</dbReference>
<keyword evidence="3" id="KW-0813">Transport</keyword>
<evidence type="ECO:0000256" key="5">
    <source>
        <dbReference type="ARBA" id="ARBA00022597"/>
    </source>
</evidence>
<keyword evidence="6 9" id="KW-0812">Transmembrane</keyword>
<comment type="similarity">
    <text evidence="2">Belongs to the major facilitator superfamily. Set transporter family.</text>
</comment>
<feature type="transmembrane region" description="Helical" evidence="9">
    <location>
        <begin position="152"/>
        <end position="171"/>
    </location>
</feature>
<evidence type="ECO:0000313" key="11">
    <source>
        <dbReference type="EMBL" id="GHB31743.1"/>
    </source>
</evidence>
<dbReference type="InterPro" id="IPR020846">
    <property type="entry name" value="MFS_dom"/>
</dbReference>
<reference evidence="12" key="1">
    <citation type="journal article" date="2019" name="Int. J. Syst. Evol. Microbiol.">
        <title>The Global Catalogue of Microorganisms (GCM) 10K type strain sequencing project: providing services to taxonomists for standard genome sequencing and annotation.</title>
        <authorList>
            <consortium name="The Broad Institute Genomics Platform"/>
            <consortium name="The Broad Institute Genome Sequencing Center for Infectious Disease"/>
            <person name="Wu L."/>
            <person name="Ma J."/>
        </authorList>
    </citation>
    <scope>NUCLEOTIDE SEQUENCE [LARGE SCALE GENOMIC DNA]</scope>
    <source>
        <strain evidence="12">KCTC 12861</strain>
    </source>
</reference>
<protein>
    <submittedName>
        <fullName evidence="11">MFS transporter</fullName>
    </submittedName>
</protein>
<feature type="transmembrane region" description="Helical" evidence="9">
    <location>
        <begin position="350"/>
        <end position="368"/>
    </location>
</feature>
<dbReference type="InterPro" id="IPR011701">
    <property type="entry name" value="MFS"/>
</dbReference>
<dbReference type="SUPFAM" id="SSF103473">
    <property type="entry name" value="MFS general substrate transporter"/>
    <property type="match status" value="1"/>
</dbReference>
<proteinExistence type="inferred from homology"/>
<dbReference type="EMBL" id="BMXE01000003">
    <property type="protein sequence ID" value="GHB31743.1"/>
    <property type="molecule type" value="Genomic_DNA"/>
</dbReference>
<feature type="transmembrane region" description="Helical" evidence="9">
    <location>
        <begin position="263"/>
        <end position="280"/>
    </location>
</feature>
<dbReference type="PANTHER" id="PTHR23535:SF2">
    <property type="entry name" value="SUGAR EFFLUX TRANSPORTER A-RELATED"/>
    <property type="match status" value="1"/>
</dbReference>
<evidence type="ECO:0000256" key="3">
    <source>
        <dbReference type="ARBA" id="ARBA00022448"/>
    </source>
</evidence>
<comment type="caution">
    <text evidence="11">The sequence shown here is derived from an EMBL/GenBank/DDBJ whole genome shotgun (WGS) entry which is preliminary data.</text>
</comment>
<accession>A0ABQ3EID7</accession>
<evidence type="ECO:0000313" key="12">
    <source>
        <dbReference type="Proteomes" id="UP000637980"/>
    </source>
</evidence>
<dbReference type="PROSITE" id="PS50850">
    <property type="entry name" value="MFS"/>
    <property type="match status" value="1"/>
</dbReference>
<keyword evidence="12" id="KW-1185">Reference proteome</keyword>
<dbReference type="Gene3D" id="1.20.1250.20">
    <property type="entry name" value="MFS general substrate transporter like domains"/>
    <property type="match status" value="2"/>
</dbReference>
<evidence type="ECO:0000256" key="2">
    <source>
        <dbReference type="ARBA" id="ARBA00006523"/>
    </source>
</evidence>
<evidence type="ECO:0000256" key="6">
    <source>
        <dbReference type="ARBA" id="ARBA00022692"/>
    </source>
</evidence>
<feature type="domain" description="Major facilitator superfamily (MFS) profile" evidence="10">
    <location>
        <begin position="1"/>
        <end position="373"/>
    </location>
</feature>
<name>A0ABQ3EID7_9HYPH</name>
<dbReference type="PANTHER" id="PTHR23535">
    <property type="entry name" value="SUGAR EFFLUX TRANSPORTER A-RELATED"/>
    <property type="match status" value="1"/>
</dbReference>
<comment type="subcellular location">
    <subcellularLocation>
        <location evidence="1">Cell membrane</location>
        <topology evidence="1">Multi-pass membrane protein</topology>
    </subcellularLocation>
</comment>
<feature type="transmembrane region" description="Helical" evidence="9">
    <location>
        <begin position="60"/>
        <end position="77"/>
    </location>
</feature>
<feature type="transmembrane region" description="Helical" evidence="9">
    <location>
        <begin position="27"/>
        <end position="48"/>
    </location>
</feature>
<feature type="transmembrane region" description="Helical" evidence="9">
    <location>
        <begin position="127"/>
        <end position="146"/>
    </location>
</feature>
<feature type="transmembrane region" description="Helical" evidence="9">
    <location>
        <begin position="192"/>
        <end position="213"/>
    </location>
</feature>
<dbReference type="Proteomes" id="UP000637980">
    <property type="component" value="Unassembled WGS sequence"/>
</dbReference>
<dbReference type="Pfam" id="PF07690">
    <property type="entry name" value="MFS_1"/>
    <property type="match status" value="1"/>
</dbReference>
<organism evidence="11 12">
    <name type="scientific">Pseudovibrio japonicus</name>
    <dbReference type="NCBI Taxonomy" id="366534"/>
    <lineage>
        <taxon>Bacteria</taxon>
        <taxon>Pseudomonadati</taxon>
        <taxon>Pseudomonadota</taxon>
        <taxon>Alphaproteobacteria</taxon>
        <taxon>Hyphomicrobiales</taxon>
        <taxon>Stappiaceae</taxon>
        <taxon>Pseudovibrio</taxon>
    </lineage>
</organism>
<evidence type="ECO:0000256" key="8">
    <source>
        <dbReference type="ARBA" id="ARBA00023136"/>
    </source>
</evidence>
<gene>
    <name evidence="11" type="primary">setA</name>
    <name evidence="11" type="ORF">GCM10007094_20570</name>
</gene>
<evidence type="ECO:0000256" key="1">
    <source>
        <dbReference type="ARBA" id="ARBA00004651"/>
    </source>
</evidence>
<keyword evidence="8 9" id="KW-0472">Membrane</keyword>
<keyword evidence="5" id="KW-0762">Sugar transport</keyword>
<feature type="transmembrane region" description="Helical" evidence="9">
    <location>
        <begin position="320"/>
        <end position="344"/>
    </location>
</feature>
<feature type="transmembrane region" description="Helical" evidence="9">
    <location>
        <begin position="286"/>
        <end position="308"/>
    </location>
</feature>
<evidence type="ECO:0000256" key="4">
    <source>
        <dbReference type="ARBA" id="ARBA00022475"/>
    </source>
</evidence>